<dbReference type="InterPro" id="IPR050109">
    <property type="entry name" value="HTH-type_TetR-like_transc_reg"/>
</dbReference>
<feature type="domain" description="HTH tetR-type" evidence="3">
    <location>
        <begin position="12"/>
        <end position="72"/>
    </location>
</feature>
<dbReference type="RefSeq" id="WP_215760421.1">
    <property type="nucleotide sequence ID" value="NZ_JAHKBE010000043.1"/>
</dbReference>
<reference evidence="4 5" key="1">
    <citation type="submission" date="2024-04" db="EMBL/GenBank/DDBJ databases">
        <title>Human intestinal bacterial collection.</title>
        <authorList>
            <person name="Pauvert C."/>
            <person name="Hitch T.C.A."/>
            <person name="Clavel T."/>
        </authorList>
    </citation>
    <scope>NUCLEOTIDE SEQUENCE [LARGE SCALE GENOMIC DNA]</scope>
    <source>
        <strain evidence="4 5">CLA-AA-H145</strain>
    </source>
</reference>
<dbReference type="Gene3D" id="1.10.10.60">
    <property type="entry name" value="Homeodomain-like"/>
    <property type="match status" value="1"/>
</dbReference>
<accession>A0ABV1FSC1</accession>
<keyword evidence="5" id="KW-1185">Reference proteome</keyword>
<dbReference type="EMBL" id="JBBNFP010000041">
    <property type="protein sequence ID" value="MEQ2487328.1"/>
    <property type="molecule type" value="Genomic_DNA"/>
</dbReference>
<evidence type="ECO:0000313" key="4">
    <source>
        <dbReference type="EMBL" id="MEQ2487328.1"/>
    </source>
</evidence>
<name>A0ABV1FSC1_9BACT</name>
<evidence type="ECO:0000256" key="2">
    <source>
        <dbReference type="PROSITE-ProRule" id="PRU00335"/>
    </source>
</evidence>
<dbReference type="SUPFAM" id="SSF46689">
    <property type="entry name" value="Homeodomain-like"/>
    <property type="match status" value="1"/>
</dbReference>
<dbReference type="Proteomes" id="UP001487296">
    <property type="component" value="Unassembled WGS sequence"/>
</dbReference>
<dbReference type="PANTHER" id="PTHR30328">
    <property type="entry name" value="TRANSCRIPTIONAL REPRESSOR"/>
    <property type="match status" value="1"/>
</dbReference>
<dbReference type="Gene3D" id="1.10.357.10">
    <property type="entry name" value="Tetracycline Repressor, domain 2"/>
    <property type="match status" value="1"/>
</dbReference>
<protein>
    <submittedName>
        <fullName evidence="4">TetR/AcrR family transcriptional regulator</fullName>
    </submittedName>
</protein>
<dbReference type="InterPro" id="IPR009057">
    <property type="entry name" value="Homeodomain-like_sf"/>
</dbReference>
<evidence type="ECO:0000256" key="1">
    <source>
        <dbReference type="ARBA" id="ARBA00023125"/>
    </source>
</evidence>
<sequence>MTQPNYTTEHREALREQILKVATREFTTIGVKSVKMDDIARKLKISKRTLYEIYDNKEQLLLESVARRIHEFDATLERFDSSGEKQVIDILLEFYRLQMEELRDMNPVYYEDLHKYPRVMSFLEQVNKEHKAHSKDFFKRGVLEGYFRNDFNYELISLLGNNVMQNVMESKLYNTYSLQDIFRNVVMLFIRGLCTAKGILELDRQLESRA</sequence>
<evidence type="ECO:0000313" key="5">
    <source>
        <dbReference type="Proteomes" id="UP001487296"/>
    </source>
</evidence>
<organism evidence="4 5">
    <name type="scientific">Hallella faecis</name>
    <dbReference type="NCBI Taxonomy" id="2841596"/>
    <lineage>
        <taxon>Bacteria</taxon>
        <taxon>Pseudomonadati</taxon>
        <taxon>Bacteroidota</taxon>
        <taxon>Bacteroidia</taxon>
        <taxon>Bacteroidales</taxon>
        <taxon>Prevotellaceae</taxon>
        <taxon>Hallella</taxon>
    </lineage>
</organism>
<dbReference type="SUPFAM" id="SSF48498">
    <property type="entry name" value="Tetracyclin repressor-like, C-terminal domain"/>
    <property type="match status" value="1"/>
</dbReference>
<proteinExistence type="predicted"/>
<gene>
    <name evidence="4" type="ORF">AAAT34_09775</name>
</gene>
<comment type="caution">
    <text evidence="4">The sequence shown here is derived from an EMBL/GenBank/DDBJ whole genome shotgun (WGS) entry which is preliminary data.</text>
</comment>
<feature type="DNA-binding region" description="H-T-H motif" evidence="2">
    <location>
        <begin position="35"/>
        <end position="54"/>
    </location>
</feature>
<dbReference type="Pfam" id="PF00440">
    <property type="entry name" value="TetR_N"/>
    <property type="match status" value="1"/>
</dbReference>
<dbReference type="InterPro" id="IPR036271">
    <property type="entry name" value="Tet_transcr_reg_TetR-rel_C_sf"/>
</dbReference>
<dbReference type="PROSITE" id="PS50977">
    <property type="entry name" value="HTH_TETR_2"/>
    <property type="match status" value="1"/>
</dbReference>
<keyword evidence="1 2" id="KW-0238">DNA-binding</keyword>
<dbReference type="InterPro" id="IPR001647">
    <property type="entry name" value="HTH_TetR"/>
</dbReference>
<evidence type="ECO:0000259" key="3">
    <source>
        <dbReference type="PROSITE" id="PS50977"/>
    </source>
</evidence>
<dbReference type="PANTHER" id="PTHR30328:SF54">
    <property type="entry name" value="HTH-TYPE TRANSCRIPTIONAL REPRESSOR SCO4008"/>
    <property type="match status" value="1"/>
</dbReference>